<dbReference type="NCBIfam" id="TIGR01036">
    <property type="entry name" value="pyrD_sub2"/>
    <property type="match status" value="1"/>
</dbReference>
<evidence type="ECO:0000256" key="6">
    <source>
        <dbReference type="ARBA" id="ARBA00012791"/>
    </source>
</evidence>
<dbReference type="SUPFAM" id="SSF51395">
    <property type="entry name" value="FMN-linked oxidoreductases"/>
    <property type="match status" value="1"/>
</dbReference>
<comment type="subcellular location">
    <subcellularLocation>
        <location evidence="3">Membrane</location>
    </subcellularLocation>
</comment>
<evidence type="ECO:0000256" key="8">
    <source>
        <dbReference type="ARBA" id="ARBA00022630"/>
    </source>
</evidence>
<sequence length="377" mass="41433">MKGAFVHLVGKSYRALTPLIFLSDSEPAHDFVLDMSEMMGKVPGIPSLMRGLLRVSHPSLKTTVAGIEFENPIGLAAGFDHEAQMPRIVDGLGFGFQSVGTVTNGAYEGNPYPRIKRLVKSRTMLVYKGFKSTGMSNVLKRIKGQTWRVPVGISVGRTNPLKEYTYPVSYADIVEAFTKARDSKVPFSYFELNISCPNMLKEVSFYEPEHLAPLLKMISDLKLPKPLFIKMPIGLGDDGVKALLDTIMQFPVAAVIFGNLQINRKDSAFIPEELATLEKFPGNWSGMPCQKRSDHLVKLAYNHVKRRLAIIGCGGIFNAEDAYRKIRNGASLVQLVSATVWEGPQVPAEICADLPALLERDGFKNISEAVGVDAGKS</sequence>
<dbReference type="AlphaFoldDB" id="A0A1F6E6H1"/>
<evidence type="ECO:0000256" key="4">
    <source>
        <dbReference type="ARBA" id="ARBA00005161"/>
    </source>
</evidence>
<organism evidence="16 17">
    <name type="scientific">Candidatus Kaiserbacteria bacterium RIFCSPHIGHO2_02_FULL_55_25</name>
    <dbReference type="NCBI Taxonomy" id="1798498"/>
    <lineage>
        <taxon>Bacteria</taxon>
        <taxon>Candidatus Kaiseribacteriota</taxon>
    </lineage>
</organism>
<gene>
    <name evidence="16" type="ORF">A3C20_03315</name>
</gene>
<comment type="caution">
    <text evidence="16">The sequence shown here is derived from an EMBL/GenBank/DDBJ whole genome shotgun (WGS) entry which is preliminary data.</text>
</comment>
<comment type="similarity">
    <text evidence="5">Belongs to the dihydroorotate dehydrogenase family. Type 2 subfamily.</text>
</comment>
<feature type="domain" description="Dihydroorotate dehydrogenase catalytic" evidence="15">
    <location>
        <begin position="60"/>
        <end position="358"/>
    </location>
</feature>
<dbReference type="Gene3D" id="3.20.20.70">
    <property type="entry name" value="Aldolase class I"/>
    <property type="match status" value="1"/>
</dbReference>
<evidence type="ECO:0000256" key="3">
    <source>
        <dbReference type="ARBA" id="ARBA00004370"/>
    </source>
</evidence>
<keyword evidence="9" id="KW-0288">FMN</keyword>
<comment type="function">
    <text evidence="2">Catalyzes the conversion of dihydroorotate to orotate with quinone as electron acceptor.</text>
</comment>
<dbReference type="GO" id="GO:0106430">
    <property type="term" value="F:dihydroorotate dehydrogenase (quinone) activity"/>
    <property type="evidence" value="ECO:0007669"/>
    <property type="project" value="UniProtKB-EC"/>
</dbReference>
<keyword evidence="8" id="KW-0285">Flavoprotein</keyword>
<evidence type="ECO:0000256" key="10">
    <source>
        <dbReference type="ARBA" id="ARBA00022975"/>
    </source>
</evidence>
<dbReference type="GO" id="GO:0005886">
    <property type="term" value="C:plasma membrane"/>
    <property type="evidence" value="ECO:0007669"/>
    <property type="project" value="TreeGrafter"/>
</dbReference>
<dbReference type="Pfam" id="PF01180">
    <property type="entry name" value="DHO_dh"/>
    <property type="match status" value="1"/>
</dbReference>
<dbReference type="PANTHER" id="PTHR48109:SF4">
    <property type="entry name" value="DIHYDROOROTATE DEHYDROGENASE (QUINONE), MITOCHONDRIAL"/>
    <property type="match status" value="1"/>
</dbReference>
<reference evidence="16 17" key="1">
    <citation type="journal article" date="2016" name="Nat. Commun.">
        <title>Thousands of microbial genomes shed light on interconnected biogeochemical processes in an aquifer system.</title>
        <authorList>
            <person name="Anantharaman K."/>
            <person name="Brown C.T."/>
            <person name="Hug L.A."/>
            <person name="Sharon I."/>
            <person name="Castelle C.J."/>
            <person name="Probst A.J."/>
            <person name="Thomas B.C."/>
            <person name="Singh A."/>
            <person name="Wilkins M.J."/>
            <person name="Karaoz U."/>
            <person name="Brodie E.L."/>
            <person name="Williams K.H."/>
            <person name="Hubbard S.S."/>
            <person name="Banfield J.F."/>
        </authorList>
    </citation>
    <scope>NUCLEOTIDE SEQUENCE [LARGE SCALE GENOMIC DNA]</scope>
</reference>
<evidence type="ECO:0000256" key="13">
    <source>
        <dbReference type="ARBA" id="ARBA00048639"/>
    </source>
</evidence>
<evidence type="ECO:0000256" key="11">
    <source>
        <dbReference type="ARBA" id="ARBA00023002"/>
    </source>
</evidence>
<dbReference type="GO" id="GO:0044205">
    <property type="term" value="P:'de novo' UMP biosynthetic process"/>
    <property type="evidence" value="ECO:0007669"/>
    <property type="project" value="UniProtKB-UniPathway"/>
</dbReference>
<comment type="catalytic activity">
    <reaction evidence="13">
        <text>(S)-dihydroorotate + a quinone = orotate + a quinol</text>
        <dbReference type="Rhea" id="RHEA:30187"/>
        <dbReference type="ChEBI" id="CHEBI:24646"/>
        <dbReference type="ChEBI" id="CHEBI:30839"/>
        <dbReference type="ChEBI" id="CHEBI:30864"/>
        <dbReference type="ChEBI" id="CHEBI:132124"/>
        <dbReference type="EC" id="1.3.5.2"/>
    </reaction>
</comment>
<dbReference type="InterPro" id="IPR001295">
    <property type="entry name" value="Dihydroorotate_DH_CS"/>
</dbReference>
<dbReference type="PANTHER" id="PTHR48109">
    <property type="entry name" value="DIHYDROOROTATE DEHYDROGENASE (QUINONE), MITOCHONDRIAL-RELATED"/>
    <property type="match status" value="1"/>
</dbReference>
<keyword evidence="10" id="KW-0665">Pyrimidine biosynthesis</keyword>
<evidence type="ECO:0000259" key="15">
    <source>
        <dbReference type="Pfam" id="PF01180"/>
    </source>
</evidence>
<evidence type="ECO:0000256" key="9">
    <source>
        <dbReference type="ARBA" id="ARBA00022643"/>
    </source>
</evidence>
<evidence type="ECO:0000256" key="2">
    <source>
        <dbReference type="ARBA" id="ARBA00003125"/>
    </source>
</evidence>
<comment type="cofactor">
    <cofactor evidence="1">
        <name>FMN</name>
        <dbReference type="ChEBI" id="CHEBI:58210"/>
    </cofactor>
</comment>
<comment type="pathway">
    <text evidence="4">Pyrimidine metabolism; UMP biosynthesis via de novo pathway; orotate from (S)-dihydroorotate (quinone route): step 1/1.</text>
</comment>
<evidence type="ECO:0000256" key="14">
    <source>
        <dbReference type="NCBIfam" id="TIGR01036"/>
    </source>
</evidence>
<dbReference type="GO" id="GO:0005737">
    <property type="term" value="C:cytoplasm"/>
    <property type="evidence" value="ECO:0007669"/>
    <property type="project" value="InterPro"/>
</dbReference>
<name>A0A1F6E6H1_9BACT</name>
<protein>
    <recommendedName>
        <fullName evidence="7 14">Dihydroorotate dehydrogenase (quinone)</fullName>
        <ecNumber evidence="6 14">1.3.5.2</ecNumber>
    </recommendedName>
</protein>
<keyword evidence="12" id="KW-0472">Membrane</keyword>
<evidence type="ECO:0000256" key="1">
    <source>
        <dbReference type="ARBA" id="ARBA00001917"/>
    </source>
</evidence>
<keyword evidence="11" id="KW-0560">Oxidoreductase</keyword>
<dbReference type="GO" id="GO:0006207">
    <property type="term" value="P:'de novo' pyrimidine nucleobase biosynthetic process"/>
    <property type="evidence" value="ECO:0007669"/>
    <property type="project" value="UniProtKB-UniRule"/>
</dbReference>
<evidence type="ECO:0000256" key="5">
    <source>
        <dbReference type="ARBA" id="ARBA00005359"/>
    </source>
</evidence>
<dbReference type="InterPro" id="IPR005719">
    <property type="entry name" value="Dihydroorotate_DH_2"/>
</dbReference>
<dbReference type="Proteomes" id="UP000176914">
    <property type="component" value="Unassembled WGS sequence"/>
</dbReference>
<dbReference type="CDD" id="cd04738">
    <property type="entry name" value="DHOD_2_like"/>
    <property type="match status" value="1"/>
</dbReference>
<evidence type="ECO:0000313" key="17">
    <source>
        <dbReference type="Proteomes" id="UP000176914"/>
    </source>
</evidence>
<dbReference type="UniPathway" id="UPA00070">
    <property type="reaction ID" value="UER00946"/>
</dbReference>
<dbReference type="EMBL" id="MFLL01000018">
    <property type="protein sequence ID" value="OGG69140.1"/>
    <property type="molecule type" value="Genomic_DNA"/>
</dbReference>
<dbReference type="EC" id="1.3.5.2" evidence="6 14"/>
<evidence type="ECO:0000256" key="12">
    <source>
        <dbReference type="ARBA" id="ARBA00023136"/>
    </source>
</evidence>
<dbReference type="InterPro" id="IPR013785">
    <property type="entry name" value="Aldolase_TIM"/>
</dbReference>
<evidence type="ECO:0000313" key="16">
    <source>
        <dbReference type="EMBL" id="OGG69140.1"/>
    </source>
</evidence>
<accession>A0A1F6E6H1</accession>
<dbReference type="PROSITE" id="PS00912">
    <property type="entry name" value="DHODEHASE_2"/>
    <property type="match status" value="1"/>
</dbReference>
<dbReference type="InterPro" id="IPR050074">
    <property type="entry name" value="DHO_dehydrogenase"/>
</dbReference>
<dbReference type="InterPro" id="IPR005720">
    <property type="entry name" value="Dihydroorotate_DH_cat"/>
</dbReference>
<proteinExistence type="inferred from homology"/>
<evidence type="ECO:0000256" key="7">
    <source>
        <dbReference type="ARBA" id="ARBA00018366"/>
    </source>
</evidence>